<dbReference type="Proteomes" id="UP000249375">
    <property type="component" value="Chromosome"/>
</dbReference>
<dbReference type="Gene3D" id="1.20.1420.60">
    <property type="match status" value="1"/>
</dbReference>
<dbReference type="Pfam" id="PF14300">
    <property type="entry name" value="DMP19"/>
    <property type="match status" value="1"/>
</dbReference>
<name>A0A5P8E9A8_9BACT</name>
<dbReference type="KEGG" id="alq:C7Y71_011270"/>
<dbReference type="InterPro" id="IPR025402">
    <property type="entry name" value="DMP19_C"/>
</dbReference>
<sequence length="167" mass="19786">MRIVIKDSELQKAAQEGMDAFLSVFVKAIEREIDGKLTEEKMADMPSEYITLWAFHLLHEEVMDGGFVQLIVNRNGPFIFFNPFAKVMRLWGLKDLSKLLYRGRELFEKYRDQLEGDFTDEEFMALYETMPEFDDLDDEFVLEEESYVERIAIYIDEHIEDFADIEK</sequence>
<accession>A0A5P8E9A8</accession>
<proteinExistence type="predicted"/>
<organism evidence="2 3">
    <name type="scientific">Pseudoprevotella muciniphila</name>
    <dbReference type="NCBI Taxonomy" id="2133944"/>
    <lineage>
        <taxon>Bacteria</taxon>
        <taxon>Pseudomonadati</taxon>
        <taxon>Bacteroidota</taxon>
        <taxon>Bacteroidia</taxon>
        <taxon>Bacteroidales</taxon>
        <taxon>Prevotellaceae</taxon>
        <taxon>Pseudoprevotella</taxon>
    </lineage>
</organism>
<keyword evidence="3" id="KW-1185">Reference proteome</keyword>
<reference evidence="2 3" key="1">
    <citation type="submission" date="2018-11" db="EMBL/GenBank/DDBJ databases">
        <authorList>
            <person name="Na S.W."/>
            <person name="Baik M."/>
        </authorList>
    </citation>
    <scope>NUCLEOTIDE SEQUENCE [LARGE SCALE GENOMIC DNA]</scope>
    <source>
        <strain evidence="2 3">E39</strain>
    </source>
</reference>
<evidence type="ECO:0000313" key="3">
    <source>
        <dbReference type="Proteomes" id="UP000249375"/>
    </source>
</evidence>
<evidence type="ECO:0000313" key="2">
    <source>
        <dbReference type="EMBL" id="QFQ13538.1"/>
    </source>
</evidence>
<protein>
    <submittedName>
        <fullName evidence="2">DUF4375 domain-containing protein</fullName>
    </submittedName>
</protein>
<gene>
    <name evidence="2" type="ORF">C7Y71_011270</name>
</gene>
<dbReference type="AlphaFoldDB" id="A0A5P8E9A8"/>
<dbReference type="EMBL" id="CP033459">
    <property type="protein sequence ID" value="QFQ13538.1"/>
    <property type="molecule type" value="Genomic_DNA"/>
</dbReference>
<evidence type="ECO:0000259" key="1">
    <source>
        <dbReference type="Pfam" id="PF14300"/>
    </source>
</evidence>
<dbReference type="RefSeq" id="WP_111898785.1">
    <property type="nucleotide sequence ID" value="NZ_CP033459.1"/>
</dbReference>
<dbReference type="OrthoDB" id="8606126at2"/>
<feature type="domain" description="DNA mimic protein DMP19 C-terminal" evidence="1">
    <location>
        <begin position="44"/>
        <end position="158"/>
    </location>
</feature>